<keyword evidence="3" id="KW-1185">Reference proteome</keyword>
<keyword evidence="1" id="KW-1133">Transmembrane helix</keyword>
<comment type="caution">
    <text evidence="2">The sequence shown here is derived from an EMBL/GenBank/DDBJ whole genome shotgun (WGS) entry which is preliminary data.</text>
</comment>
<gene>
    <name evidence="2" type="ORF">AMECASPLE_018683</name>
</gene>
<dbReference type="EMBL" id="JAHRIP010057894">
    <property type="protein sequence ID" value="MEQ2303609.1"/>
    <property type="molecule type" value="Genomic_DNA"/>
</dbReference>
<name>A0ABV0ZBK4_9TELE</name>
<accession>A0ABV0ZBK4</accession>
<reference evidence="2 3" key="1">
    <citation type="submission" date="2021-06" db="EMBL/GenBank/DDBJ databases">
        <authorList>
            <person name="Palmer J.M."/>
        </authorList>
    </citation>
    <scope>NUCLEOTIDE SEQUENCE [LARGE SCALE GENOMIC DNA]</scope>
    <source>
        <strain evidence="2 3">AS_MEX2019</strain>
        <tissue evidence="2">Muscle</tissue>
    </source>
</reference>
<evidence type="ECO:0000256" key="1">
    <source>
        <dbReference type="SAM" id="Phobius"/>
    </source>
</evidence>
<keyword evidence="1" id="KW-0812">Transmembrane</keyword>
<sequence length="129" mass="14933">MSIQHDQELHCGMGILSTGSWLDNRSLRKTSTGSQSYVKTYFFPPFVSHLIQPSCTLLSGFQFLILIITRRTERNQNMFCLLMRITFLFWKRQIPQKRVTLGIKKKKTVYRDVFPLSTSLNTPTGRVGT</sequence>
<evidence type="ECO:0000313" key="3">
    <source>
        <dbReference type="Proteomes" id="UP001469553"/>
    </source>
</evidence>
<proteinExistence type="predicted"/>
<keyword evidence="1" id="KW-0472">Membrane</keyword>
<organism evidence="2 3">
    <name type="scientific">Ameca splendens</name>
    <dbReference type="NCBI Taxonomy" id="208324"/>
    <lineage>
        <taxon>Eukaryota</taxon>
        <taxon>Metazoa</taxon>
        <taxon>Chordata</taxon>
        <taxon>Craniata</taxon>
        <taxon>Vertebrata</taxon>
        <taxon>Euteleostomi</taxon>
        <taxon>Actinopterygii</taxon>
        <taxon>Neopterygii</taxon>
        <taxon>Teleostei</taxon>
        <taxon>Neoteleostei</taxon>
        <taxon>Acanthomorphata</taxon>
        <taxon>Ovalentaria</taxon>
        <taxon>Atherinomorphae</taxon>
        <taxon>Cyprinodontiformes</taxon>
        <taxon>Goodeidae</taxon>
        <taxon>Ameca</taxon>
    </lineage>
</organism>
<evidence type="ECO:0000313" key="2">
    <source>
        <dbReference type="EMBL" id="MEQ2303609.1"/>
    </source>
</evidence>
<protein>
    <submittedName>
        <fullName evidence="2">Uncharacterized protein</fullName>
    </submittedName>
</protein>
<feature type="transmembrane region" description="Helical" evidence="1">
    <location>
        <begin position="50"/>
        <end position="69"/>
    </location>
</feature>
<dbReference type="Proteomes" id="UP001469553">
    <property type="component" value="Unassembled WGS sequence"/>
</dbReference>